<feature type="domain" description="B30.2/SPRY" evidence="8">
    <location>
        <begin position="942"/>
        <end position="1138"/>
    </location>
</feature>
<dbReference type="InterPro" id="IPR027417">
    <property type="entry name" value="P-loop_NTPase"/>
</dbReference>
<dbReference type="FunFam" id="3.40.50.300:FF:001524">
    <property type="entry name" value="Si:dkey-126g1.7"/>
    <property type="match status" value="1"/>
</dbReference>
<dbReference type="CDD" id="cd16040">
    <property type="entry name" value="SPRY_PRY_SNTX"/>
    <property type="match status" value="1"/>
</dbReference>
<feature type="region of interest" description="Disordered" evidence="7">
    <location>
        <begin position="176"/>
        <end position="198"/>
    </location>
</feature>
<dbReference type="SUPFAM" id="SSF52047">
    <property type="entry name" value="RNI-like"/>
    <property type="match status" value="1"/>
</dbReference>
<evidence type="ECO:0000256" key="1">
    <source>
        <dbReference type="ARBA" id="ARBA00004496"/>
    </source>
</evidence>
<dbReference type="Gene3D" id="3.40.50.300">
    <property type="entry name" value="P-loop containing nucleotide triphosphate hydrolases"/>
    <property type="match status" value="1"/>
</dbReference>
<proteinExistence type="predicted"/>
<dbReference type="Pfam" id="PF05729">
    <property type="entry name" value="NACHT"/>
    <property type="match status" value="1"/>
</dbReference>
<dbReference type="GeneID" id="116046820"/>
<keyword evidence="3" id="KW-0433">Leucine-rich repeat</keyword>
<dbReference type="SUPFAM" id="SSF49899">
    <property type="entry name" value="Concanavalin A-like lectins/glucanases"/>
    <property type="match status" value="1"/>
</dbReference>
<reference evidence="10" key="1">
    <citation type="submission" date="2025-08" db="UniProtKB">
        <authorList>
            <consortium name="Ensembl"/>
        </authorList>
    </citation>
    <scope>IDENTIFICATION</scope>
</reference>
<dbReference type="RefSeq" id="XP_031151107.2">
    <property type="nucleotide sequence ID" value="XM_031295247.2"/>
</dbReference>
<dbReference type="AlphaFoldDB" id="A0A8C9ZMZ8"/>
<dbReference type="InterPro" id="IPR006574">
    <property type="entry name" value="PRY"/>
</dbReference>
<dbReference type="InterPro" id="IPR013320">
    <property type="entry name" value="ConA-like_dom_sf"/>
</dbReference>
<dbReference type="Ensembl" id="ENSSLUT00000044462.1">
    <property type="protein sequence ID" value="ENSSLUP00000043092.1"/>
    <property type="gene ID" value="ENSSLUG00000019128.1"/>
</dbReference>
<evidence type="ECO:0000259" key="8">
    <source>
        <dbReference type="PROSITE" id="PS50188"/>
    </source>
</evidence>
<dbReference type="InterPro" id="IPR041075">
    <property type="entry name" value="NOD1/2_WH"/>
</dbReference>
<feature type="domain" description="NACHT" evidence="9">
    <location>
        <begin position="316"/>
        <end position="450"/>
    </location>
</feature>
<sequence>MWSQVQRRLNIAADVFNSSTARPADIKTSRKKPYRLDSQSRNQVGRLITLKMDAAEETEKLPDGPPLPASSCLSMKSDASMEIRHDFAKEAPDSSANFEQSNLPASSCVSMKSEASMENRRDFSKEDTERDQHDCSESTEMDGNAIFKLVEEHSNNILLSELRRYKRLLFPHLSQPESEKHDEDRLTTEDKNQDSSASEGVLKITLHVLKEMGQRELANILEKHVYGELDVCQRKLRHKLKKFEYIYEGVAQHGTQTLLNKVYTKLYFIEGAGGAVNNEHEIRQVEAATRRRATEDKPIKCQDIFRPMLGQDRFIRTVLTKGISGIGKTISVQKFNLEWAEGRANQDIQLLINLPFRELNLMKTQHFTLTQLLHHFLTEAKESGISDFGKYKLVLIFDGLDECRLPLDFDHNEPCRSASEPVPVDALLTNLFQGNMLPSAHVWITSRPAAATRIPVDLVERVTEIRGFNDPQKEEYFRKKISDENMASRVISHVKATRSLHIMCHIPVFSWISATVLQRLLEETEKREDAVKGAMPKTLTQMYTHFLIYNSLIRTQKYPTCQEASEMQSQVKMDEEIILKLGKLAFEHLVKGNMIFYENELNEYNINVADAAIYSGVFTQISENDFGFHLERVYCFVHLSIQEFFAAVYVFHTFVHFNQNLLEPQESSAAQEAPSDATNLLKSAVDKALQSENGHLDLFLRFLLGLSQTSNRTLLKSVVTTVGSSSQRNEGIVEYIKEKIRQNLSPERCINLFHCLSELNDQSLLEEIQNYLSSGSLSEIQLSPSQWSALVFVLLTSKKELDEFDLRKYSRSEEGLLRLLPVIKESRVAILKECNLTEKCCEALGAVLSSSCVKELDLSDNDLQDSGVELLSAGLASPTCHLEKLRLPFCGITEVGCGFLASALRTNPTHLKELDLSYNHPGQLGMELLSCLQRDMEHLTVSSNNNAECYLKSALKKYTCELTLDVKTANSYLSISEDDKKMTRMETAQPYLDSPERFTGSWGQVLCKEGLSARCYWEAEWTGDKTGIGVAYKGISRKAVGNESVLGYNDQSWSLRYCQGKYTAWYKSDSYVSVPYSNSKRVGVFLDWSAGTLSFYAVSSNAMTHLYTFHAKFFEPLYPGFRLGFADTSLTLCQPENP</sequence>
<dbReference type="InterPro" id="IPR007111">
    <property type="entry name" value="NACHT_NTPase"/>
</dbReference>
<organism evidence="10 11">
    <name type="scientific">Sander lucioperca</name>
    <name type="common">Pike-perch</name>
    <name type="synonym">Perca lucioperca</name>
    <dbReference type="NCBI Taxonomy" id="283035"/>
    <lineage>
        <taxon>Eukaryota</taxon>
        <taxon>Metazoa</taxon>
        <taxon>Chordata</taxon>
        <taxon>Craniata</taxon>
        <taxon>Vertebrata</taxon>
        <taxon>Euteleostomi</taxon>
        <taxon>Actinopterygii</taxon>
        <taxon>Neopterygii</taxon>
        <taxon>Teleostei</taxon>
        <taxon>Neoteleostei</taxon>
        <taxon>Acanthomorphata</taxon>
        <taxon>Eupercaria</taxon>
        <taxon>Perciformes</taxon>
        <taxon>Percoidei</taxon>
        <taxon>Percidae</taxon>
        <taxon>Luciopercinae</taxon>
        <taxon>Sander</taxon>
    </lineage>
</organism>
<dbReference type="SMART" id="SM00368">
    <property type="entry name" value="LRR_RI"/>
    <property type="match status" value="3"/>
</dbReference>
<dbReference type="InterPro" id="IPR032675">
    <property type="entry name" value="LRR_dom_sf"/>
</dbReference>
<gene>
    <name evidence="10" type="primary">LOC116046820</name>
</gene>
<feature type="region of interest" description="Disordered" evidence="7">
    <location>
        <begin position="91"/>
        <end position="138"/>
    </location>
</feature>
<keyword evidence="4" id="KW-0677">Repeat</keyword>
<name>A0A8C9ZMZ8_SANLU</name>
<evidence type="ECO:0000256" key="7">
    <source>
        <dbReference type="SAM" id="MobiDB-lite"/>
    </source>
</evidence>
<dbReference type="InterPro" id="IPR041267">
    <property type="entry name" value="NLRP_HD2"/>
</dbReference>
<dbReference type="InterPro" id="IPR001870">
    <property type="entry name" value="B30.2/SPRY"/>
</dbReference>
<dbReference type="SMART" id="SM00449">
    <property type="entry name" value="SPRY"/>
    <property type="match status" value="1"/>
</dbReference>
<keyword evidence="11" id="KW-1185">Reference proteome</keyword>
<dbReference type="Pfam" id="PF13516">
    <property type="entry name" value="LRR_6"/>
    <property type="match status" value="2"/>
</dbReference>
<dbReference type="PANTHER" id="PTHR24106">
    <property type="entry name" value="NACHT, LRR AND CARD DOMAINS-CONTAINING"/>
    <property type="match status" value="1"/>
</dbReference>
<dbReference type="OrthoDB" id="120976at2759"/>
<dbReference type="Pfam" id="PF00622">
    <property type="entry name" value="SPRY"/>
    <property type="match status" value="1"/>
</dbReference>
<dbReference type="PROSITE" id="PS50837">
    <property type="entry name" value="NACHT"/>
    <property type="match status" value="1"/>
</dbReference>
<reference evidence="10" key="2">
    <citation type="submission" date="2025-09" db="UniProtKB">
        <authorList>
            <consortium name="Ensembl"/>
        </authorList>
    </citation>
    <scope>IDENTIFICATION</scope>
</reference>
<evidence type="ECO:0000256" key="2">
    <source>
        <dbReference type="ARBA" id="ARBA00022490"/>
    </source>
</evidence>
<dbReference type="InterPro" id="IPR003877">
    <property type="entry name" value="SPRY_dom"/>
</dbReference>
<feature type="compositionally biased region" description="Basic and acidic residues" evidence="7">
    <location>
        <begin position="177"/>
        <end position="193"/>
    </location>
</feature>
<keyword evidence="2" id="KW-0963">Cytoplasm</keyword>
<comment type="subcellular location">
    <subcellularLocation>
        <location evidence="1">Cytoplasm</location>
    </subcellularLocation>
</comment>
<evidence type="ECO:0000256" key="4">
    <source>
        <dbReference type="ARBA" id="ARBA00022737"/>
    </source>
</evidence>
<dbReference type="Gene3D" id="2.60.120.920">
    <property type="match status" value="1"/>
</dbReference>
<dbReference type="Gene3D" id="3.80.10.10">
    <property type="entry name" value="Ribonuclease Inhibitor"/>
    <property type="match status" value="1"/>
</dbReference>
<dbReference type="Pfam" id="PF13765">
    <property type="entry name" value="PRY"/>
    <property type="match status" value="1"/>
</dbReference>
<evidence type="ECO:0000259" key="9">
    <source>
        <dbReference type="PROSITE" id="PS50837"/>
    </source>
</evidence>
<evidence type="ECO:0000256" key="3">
    <source>
        <dbReference type="ARBA" id="ARBA00022614"/>
    </source>
</evidence>
<dbReference type="InterPro" id="IPR043136">
    <property type="entry name" value="B30.2/SPRY_sf"/>
</dbReference>
<dbReference type="GO" id="GO:0005524">
    <property type="term" value="F:ATP binding"/>
    <property type="evidence" value="ECO:0007669"/>
    <property type="project" value="UniProtKB-KW"/>
</dbReference>
<evidence type="ECO:0000313" key="10">
    <source>
        <dbReference type="Ensembl" id="ENSSLUP00000043092.1"/>
    </source>
</evidence>
<dbReference type="Pfam" id="PF14484">
    <property type="entry name" value="FISNA"/>
    <property type="match status" value="1"/>
</dbReference>
<dbReference type="InterPro" id="IPR001611">
    <property type="entry name" value="Leu-rich_rpt"/>
</dbReference>
<keyword evidence="5" id="KW-0547">Nucleotide-binding</keyword>
<dbReference type="Pfam" id="PF17776">
    <property type="entry name" value="NLRC4_HD2"/>
    <property type="match status" value="1"/>
</dbReference>
<dbReference type="InterPro" id="IPR003879">
    <property type="entry name" value="Butyrophylin_SPRY"/>
</dbReference>
<evidence type="ECO:0000256" key="6">
    <source>
        <dbReference type="ARBA" id="ARBA00022840"/>
    </source>
</evidence>
<dbReference type="Pfam" id="PF17779">
    <property type="entry name" value="WHD_NOD2"/>
    <property type="match status" value="1"/>
</dbReference>
<keyword evidence="6" id="KW-0067">ATP-binding</keyword>
<dbReference type="GO" id="GO:0005737">
    <property type="term" value="C:cytoplasm"/>
    <property type="evidence" value="ECO:0007669"/>
    <property type="project" value="UniProtKB-SubCell"/>
</dbReference>
<accession>A0A8C9ZMZ8</accession>
<dbReference type="PRINTS" id="PR01407">
    <property type="entry name" value="BUTYPHLNCDUF"/>
</dbReference>
<feature type="compositionally biased region" description="Basic and acidic residues" evidence="7">
    <location>
        <begin position="115"/>
        <end position="136"/>
    </location>
</feature>
<dbReference type="Proteomes" id="UP000694568">
    <property type="component" value="Unplaced"/>
</dbReference>
<dbReference type="SMART" id="SM00589">
    <property type="entry name" value="PRY"/>
    <property type="match status" value="1"/>
</dbReference>
<dbReference type="PROSITE" id="PS50188">
    <property type="entry name" value="B302_SPRY"/>
    <property type="match status" value="1"/>
</dbReference>
<evidence type="ECO:0000256" key="5">
    <source>
        <dbReference type="ARBA" id="ARBA00022741"/>
    </source>
</evidence>
<dbReference type="KEGG" id="sluc:116046820"/>
<evidence type="ECO:0000313" key="11">
    <source>
        <dbReference type="Proteomes" id="UP000694568"/>
    </source>
</evidence>
<dbReference type="InterPro" id="IPR051261">
    <property type="entry name" value="NLR"/>
</dbReference>
<dbReference type="InterPro" id="IPR029495">
    <property type="entry name" value="NACHT-assoc"/>
</dbReference>
<protein>
    <submittedName>
        <fullName evidence="10">NLR family CARD domain-containing protein 3-like</fullName>
    </submittedName>
</protein>
<dbReference type="GeneTree" id="ENSGT01150000286904"/>
<dbReference type="SMART" id="SM01288">
    <property type="entry name" value="FISNA"/>
    <property type="match status" value="1"/>
</dbReference>
<feature type="compositionally biased region" description="Polar residues" evidence="7">
    <location>
        <begin position="94"/>
        <end position="110"/>
    </location>
</feature>